<dbReference type="PANTHER" id="PTHR33706">
    <property type="entry name" value="MORN VARIANT REPEAT PROTEIN"/>
    <property type="match status" value="1"/>
</dbReference>
<evidence type="ECO:0000313" key="2">
    <source>
        <dbReference type="EMBL" id="WMB73915.1"/>
    </source>
</evidence>
<dbReference type="SUPFAM" id="SSF82185">
    <property type="entry name" value="Histone H3 K4-specific methyltransferase SET7/9 N-terminal domain"/>
    <property type="match status" value="3"/>
</dbReference>
<dbReference type="Proteomes" id="UP001236800">
    <property type="component" value="Chromosome"/>
</dbReference>
<dbReference type="Gene3D" id="3.90.930.1">
    <property type="match status" value="2"/>
</dbReference>
<reference evidence="2" key="1">
    <citation type="submission" date="2023-08" db="EMBL/GenBank/DDBJ databases">
        <title>Complete genome sequence of Shewanella oncorhynchi Z-P2, a siderophore putrebactin-producing bacterium.</title>
        <authorList>
            <person name="Zhang Y."/>
        </authorList>
    </citation>
    <scope>NUCLEOTIDE SEQUENCE</scope>
    <source>
        <strain evidence="2">Z-P2</strain>
    </source>
</reference>
<dbReference type="RefSeq" id="WP_306684739.1">
    <property type="nucleotide sequence ID" value="NZ_CP132914.1"/>
</dbReference>
<feature type="signal peptide" evidence="1">
    <location>
        <begin position="1"/>
        <end position="24"/>
    </location>
</feature>
<dbReference type="PANTHER" id="PTHR33706:SF1">
    <property type="entry name" value="TPR REPEAT PROTEIN"/>
    <property type="match status" value="1"/>
</dbReference>
<gene>
    <name evidence="2" type="ORF">RA178_04630</name>
</gene>
<feature type="chain" id="PRO_5041354933" description="MORN repeat variant" evidence="1">
    <location>
        <begin position="25"/>
        <end position="582"/>
    </location>
</feature>
<name>A0AA50Q7L2_9GAMM</name>
<protein>
    <recommendedName>
        <fullName evidence="3">MORN repeat variant</fullName>
    </recommendedName>
</protein>
<accession>A0AA50Q7L2</accession>
<dbReference type="InterPro" id="IPR011652">
    <property type="entry name" value="MORN_2"/>
</dbReference>
<sequence>MRLFTVKRLLGALVLICITLSANANANAQKVLLDAHWKVVKDEKQAQYYLKQSTEVIDGNYKAEVYYKNNDMLFCASALADNKIGKTLTSEQFRGAYQCYFEDGKPYEQGFRNGQGQLHGLLKKYIATGQLYVESHYENGVKQGLETGYWEGGKIRYKTTYKDGKEVGISELFDREGKLRGKVCNSGTCVTQYYDNGNLHLETPMVDGLTHGNETNWAFGKIISTQAYVKGKKHGDYFEYFDDGKIKRHYRYHNDYKVGEQLDYYENGQIAQKEIIEAPWNVTLSVKYNEKGEMLSSIEEKHQNNNWVYRKHQRFNDGQLTSNTEEDKLKKWVLNEIFEQGELISRSEHIDNQLTGLYLQTLNRTQSVKVITREYFKEGKREGPYEMLKINHETGEQWVAERGQYANDKPVGAWKKQQEDATLTFSYDTQGELDGEFRNETSSGQLLELINFNHGKPEGLVQRYATDGQLYEKGEYRNGQQDGDWVYTHGEFGFNPMPNPERHYWYGRFDQGKQVGHWELRNTEDYVLEIANYDEQGRLHGKQYEFRDNGWIEVINSFHHGEFLNREIPPPVITSDHVFPIF</sequence>
<dbReference type="GeneID" id="301338444"/>
<proteinExistence type="predicted"/>
<evidence type="ECO:0000256" key="1">
    <source>
        <dbReference type="SAM" id="SignalP"/>
    </source>
</evidence>
<keyword evidence="1" id="KW-0732">Signal</keyword>
<dbReference type="Pfam" id="PF07661">
    <property type="entry name" value="MORN_2"/>
    <property type="match status" value="5"/>
</dbReference>
<organism evidence="2">
    <name type="scientific">Shewanella oncorhynchi</name>
    <dbReference type="NCBI Taxonomy" id="2726434"/>
    <lineage>
        <taxon>Bacteria</taxon>
        <taxon>Pseudomonadati</taxon>
        <taxon>Pseudomonadota</taxon>
        <taxon>Gammaproteobacteria</taxon>
        <taxon>Alteromonadales</taxon>
        <taxon>Shewanellaceae</taxon>
        <taxon>Shewanella</taxon>
    </lineage>
</organism>
<dbReference type="EMBL" id="CP132914">
    <property type="protein sequence ID" value="WMB73915.1"/>
    <property type="molecule type" value="Genomic_DNA"/>
</dbReference>
<dbReference type="AlphaFoldDB" id="A0AA50Q7L2"/>
<dbReference type="Gene3D" id="2.20.110.10">
    <property type="entry name" value="Histone H3 K4-specific methyltransferase SET7/9 N-terminal domain"/>
    <property type="match status" value="1"/>
</dbReference>
<dbReference type="KEGG" id="sog:RA178_04630"/>
<evidence type="ECO:0008006" key="3">
    <source>
        <dbReference type="Google" id="ProtNLM"/>
    </source>
</evidence>